<gene>
    <name evidence="5" type="primary">mutT_1</name>
    <name evidence="5" type="ORF">KDW_17870</name>
</gene>
<dbReference type="InterPro" id="IPR000086">
    <property type="entry name" value="NUDIX_hydrolase_dom"/>
</dbReference>
<dbReference type="PRINTS" id="PR00502">
    <property type="entry name" value="NUDIXFAMILY"/>
</dbReference>
<organism evidence="5 6">
    <name type="scientific">Dictyobacter vulcani</name>
    <dbReference type="NCBI Taxonomy" id="2607529"/>
    <lineage>
        <taxon>Bacteria</taxon>
        <taxon>Bacillati</taxon>
        <taxon>Chloroflexota</taxon>
        <taxon>Ktedonobacteria</taxon>
        <taxon>Ktedonobacterales</taxon>
        <taxon>Dictyobacteraceae</taxon>
        <taxon>Dictyobacter</taxon>
    </lineage>
</organism>
<evidence type="ECO:0000313" key="5">
    <source>
        <dbReference type="EMBL" id="GER87625.1"/>
    </source>
</evidence>
<comment type="cofactor">
    <cofactor evidence="1">
        <name>Mg(2+)</name>
        <dbReference type="ChEBI" id="CHEBI:18420"/>
    </cofactor>
</comment>
<evidence type="ECO:0000259" key="4">
    <source>
        <dbReference type="PROSITE" id="PS51462"/>
    </source>
</evidence>
<reference evidence="5 6" key="1">
    <citation type="submission" date="2019-10" db="EMBL/GenBank/DDBJ databases">
        <title>Dictyobacter vulcani sp. nov., within the class Ktedonobacteria, isolated from soil of volcanic Mt. Zao.</title>
        <authorList>
            <person name="Zheng Y."/>
            <person name="Wang C.M."/>
            <person name="Sakai Y."/>
            <person name="Abe K."/>
            <person name="Yokota A."/>
            <person name="Yabe S."/>
        </authorList>
    </citation>
    <scope>NUCLEOTIDE SEQUENCE [LARGE SCALE GENOMIC DNA]</scope>
    <source>
        <strain evidence="5 6">W12</strain>
    </source>
</reference>
<comment type="similarity">
    <text evidence="3">Belongs to the Nudix hydrolase family.</text>
</comment>
<dbReference type="SUPFAM" id="SSF55811">
    <property type="entry name" value="Nudix"/>
    <property type="match status" value="1"/>
</dbReference>
<comment type="caution">
    <text evidence="5">The sequence shown here is derived from an EMBL/GenBank/DDBJ whole genome shotgun (WGS) entry which is preliminary data.</text>
</comment>
<accession>A0A5J4KIM2</accession>
<dbReference type="Gene3D" id="3.90.79.10">
    <property type="entry name" value="Nucleoside Triphosphate Pyrophosphohydrolase"/>
    <property type="match status" value="1"/>
</dbReference>
<evidence type="ECO:0000256" key="1">
    <source>
        <dbReference type="ARBA" id="ARBA00001946"/>
    </source>
</evidence>
<dbReference type="RefSeq" id="WP_162005062.1">
    <property type="nucleotide sequence ID" value="NZ_BKZW01000001.1"/>
</dbReference>
<dbReference type="CDD" id="cd04688">
    <property type="entry name" value="NUDIX_Hydrolase"/>
    <property type="match status" value="1"/>
</dbReference>
<dbReference type="GO" id="GO:0016787">
    <property type="term" value="F:hydrolase activity"/>
    <property type="evidence" value="ECO:0007669"/>
    <property type="project" value="UniProtKB-KW"/>
</dbReference>
<sequence>MTMADQNRTMIKFRTADHKFTYRVGGIAIHEGHVLCQKSTLDPRGIFWFLPGGRAELGESSQETLRREVLEELGEEAQVGRLLYIMENFFSDTVAHHEIGLYFELTFPATSYLYQGRGPFERPEEEENHPLIFEWLPIAELPDRLDLRPPFFRQALSNLPTETQHIIQRR</sequence>
<name>A0A5J4KIM2_9CHLR</name>
<dbReference type="PROSITE" id="PS51462">
    <property type="entry name" value="NUDIX"/>
    <property type="match status" value="1"/>
</dbReference>
<dbReference type="PANTHER" id="PTHR43046:SF14">
    <property type="entry name" value="MUTT_NUDIX FAMILY PROTEIN"/>
    <property type="match status" value="1"/>
</dbReference>
<evidence type="ECO:0000313" key="6">
    <source>
        <dbReference type="Proteomes" id="UP000326912"/>
    </source>
</evidence>
<evidence type="ECO:0000256" key="2">
    <source>
        <dbReference type="ARBA" id="ARBA00022801"/>
    </source>
</evidence>
<feature type="domain" description="Nudix hydrolase" evidence="4">
    <location>
        <begin position="19"/>
        <end position="160"/>
    </location>
</feature>
<proteinExistence type="inferred from homology"/>
<dbReference type="AlphaFoldDB" id="A0A5J4KIM2"/>
<dbReference type="PROSITE" id="PS00893">
    <property type="entry name" value="NUDIX_BOX"/>
    <property type="match status" value="1"/>
</dbReference>
<dbReference type="EMBL" id="BKZW01000001">
    <property type="protein sequence ID" value="GER87625.1"/>
    <property type="molecule type" value="Genomic_DNA"/>
</dbReference>
<dbReference type="Proteomes" id="UP000326912">
    <property type="component" value="Unassembled WGS sequence"/>
</dbReference>
<dbReference type="InterPro" id="IPR020476">
    <property type="entry name" value="Nudix_hydrolase"/>
</dbReference>
<dbReference type="PANTHER" id="PTHR43046">
    <property type="entry name" value="GDP-MANNOSE MANNOSYL HYDROLASE"/>
    <property type="match status" value="1"/>
</dbReference>
<protein>
    <submittedName>
        <fullName evidence="5">DNA mismatch repair protein MutT</fullName>
    </submittedName>
</protein>
<evidence type="ECO:0000256" key="3">
    <source>
        <dbReference type="RuleBase" id="RU003476"/>
    </source>
</evidence>
<dbReference type="InterPro" id="IPR015797">
    <property type="entry name" value="NUDIX_hydrolase-like_dom_sf"/>
</dbReference>
<dbReference type="InterPro" id="IPR020084">
    <property type="entry name" value="NUDIX_hydrolase_CS"/>
</dbReference>
<dbReference type="Pfam" id="PF00293">
    <property type="entry name" value="NUDIX"/>
    <property type="match status" value="1"/>
</dbReference>
<keyword evidence="2 3" id="KW-0378">Hydrolase</keyword>
<keyword evidence="6" id="KW-1185">Reference proteome</keyword>